<dbReference type="STRING" id="870908.SAMN04488044_2850"/>
<organism evidence="3 4">
    <name type="scientific">Cognatishimia maritima</name>
    <dbReference type="NCBI Taxonomy" id="870908"/>
    <lineage>
        <taxon>Bacteria</taxon>
        <taxon>Pseudomonadati</taxon>
        <taxon>Pseudomonadota</taxon>
        <taxon>Alphaproteobacteria</taxon>
        <taxon>Rhodobacterales</taxon>
        <taxon>Paracoccaceae</taxon>
        <taxon>Cognatishimia</taxon>
    </lineage>
</organism>
<reference evidence="4" key="1">
    <citation type="submission" date="2016-11" db="EMBL/GenBank/DDBJ databases">
        <authorList>
            <person name="Varghese N."/>
            <person name="Submissions S."/>
        </authorList>
    </citation>
    <scope>NUCLEOTIDE SEQUENCE [LARGE SCALE GENOMIC DNA]</scope>
    <source>
        <strain evidence="4">DSM 28223</strain>
    </source>
</reference>
<dbReference type="PANTHER" id="PTHR43686:SF1">
    <property type="entry name" value="AMINOTRAN_5 DOMAIN-CONTAINING PROTEIN"/>
    <property type="match status" value="1"/>
</dbReference>
<keyword evidence="1" id="KW-0663">Pyridoxal phosphate</keyword>
<evidence type="ECO:0000313" key="3">
    <source>
        <dbReference type="EMBL" id="SHH60167.1"/>
    </source>
</evidence>
<dbReference type="SUPFAM" id="SSF53383">
    <property type="entry name" value="PLP-dependent transferases"/>
    <property type="match status" value="1"/>
</dbReference>
<dbReference type="OrthoDB" id="9804366at2"/>
<keyword evidence="3" id="KW-0456">Lyase</keyword>
<dbReference type="Gene3D" id="3.40.640.10">
    <property type="entry name" value="Type I PLP-dependent aspartate aminotransferase-like (Major domain)"/>
    <property type="match status" value="1"/>
</dbReference>
<gene>
    <name evidence="3" type="ORF">SAMN04488044_2850</name>
</gene>
<protein>
    <submittedName>
        <fullName evidence="3">Selenocysteine lyase/Cysteine desulfurase</fullName>
    </submittedName>
</protein>
<dbReference type="AlphaFoldDB" id="A0A1M5UB18"/>
<accession>A0A1M5UB18</accession>
<dbReference type="InterPro" id="IPR000192">
    <property type="entry name" value="Aminotrans_V_dom"/>
</dbReference>
<dbReference type="GO" id="GO:0016829">
    <property type="term" value="F:lyase activity"/>
    <property type="evidence" value="ECO:0007669"/>
    <property type="project" value="UniProtKB-KW"/>
</dbReference>
<sequence>MLQSSSALLDFEARLKAEADPIAALRAGLIGDDLILDTPTGPKKMIYADYVASGRALHQVEDAILQDVLPYYANSHTEQSLCGARMTRLREDARSVVLRHVNGDKAEHAVIFGGSGATTGLNQAVHLFGIKDALARGECVHVLVGPYEHHSNLLPWRESGAEIVEIDEGPEGGIDLQHLETVCEELSGTGLLVAAFSAASNVTGVCTDPAPVTKIVKSFGGCIIWDYAAGAPYLPMSMAPDGAQIDALVLSPHKFIGGPGASGVLIMRRDAVRNTLPNRPGGGTVRFVNANAHDYVASLEQREEGGTPNIIGDIRAAMAILAKETIGTDTIGEINQRLIKRGLDEFRRIPGAELLGRQTPRGLPIFSFAPRKPDRSLIDYKKFTYALSSQYGIQARGGCSCAGPYVHRLLDISDQQSELLRQEFRDGNEGNKPGFVRFNLSYLMDEAKIAAIFAAISELLKKDL</sequence>
<dbReference type="Proteomes" id="UP000184211">
    <property type="component" value="Unassembled WGS sequence"/>
</dbReference>
<proteinExistence type="predicted"/>
<keyword evidence="4" id="KW-1185">Reference proteome</keyword>
<dbReference type="InterPro" id="IPR015422">
    <property type="entry name" value="PyrdxlP-dep_Trfase_small"/>
</dbReference>
<dbReference type="InterPro" id="IPR015424">
    <property type="entry name" value="PyrdxlP-dep_Trfase"/>
</dbReference>
<evidence type="ECO:0000256" key="1">
    <source>
        <dbReference type="ARBA" id="ARBA00022898"/>
    </source>
</evidence>
<dbReference type="Gene3D" id="3.90.1150.10">
    <property type="entry name" value="Aspartate Aminotransferase, domain 1"/>
    <property type="match status" value="1"/>
</dbReference>
<dbReference type="EMBL" id="FQWM01000006">
    <property type="protein sequence ID" value="SHH60167.1"/>
    <property type="molecule type" value="Genomic_DNA"/>
</dbReference>
<evidence type="ECO:0000259" key="2">
    <source>
        <dbReference type="Pfam" id="PF00266"/>
    </source>
</evidence>
<feature type="domain" description="Aminotransferase class V" evidence="2">
    <location>
        <begin position="46"/>
        <end position="409"/>
    </location>
</feature>
<dbReference type="PANTHER" id="PTHR43686">
    <property type="entry name" value="SULFURTRANSFERASE-RELATED"/>
    <property type="match status" value="1"/>
</dbReference>
<dbReference type="InterPro" id="IPR015421">
    <property type="entry name" value="PyrdxlP-dep_Trfase_major"/>
</dbReference>
<dbReference type="Pfam" id="PF00266">
    <property type="entry name" value="Aminotran_5"/>
    <property type="match status" value="1"/>
</dbReference>
<name>A0A1M5UB18_9RHOB</name>
<evidence type="ECO:0000313" key="4">
    <source>
        <dbReference type="Proteomes" id="UP000184211"/>
    </source>
</evidence>
<dbReference type="RefSeq" id="WP_072793692.1">
    <property type="nucleotide sequence ID" value="NZ_FQWM01000006.1"/>
</dbReference>